<dbReference type="EMBL" id="JYDO01000073">
    <property type="protein sequence ID" value="KRZ72792.1"/>
    <property type="molecule type" value="Genomic_DNA"/>
</dbReference>
<name>A0A0V1MLS8_9BILA</name>
<dbReference type="OrthoDB" id="10424875at2759"/>
<dbReference type="AlphaFoldDB" id="A0A0V1MLS8"/>
<dbReference type="Proteomes" id="UP000054843">
    <property type="component" value="Unassembled WGS sequence"/>
</dbReference>
<organism evidence="1 2">
    <name type="scientific">Trichinella papuae</name>
    <dbReference type="NCBI Taxonomy" id="268474"/>
    <lineage>
        <taxon>Eukaryota</taxon>
        <taxon>Metazoa</taxon>
        <taxon>Ecdysozoa</taxon>
        <taxon>Nematoda</taxon>
        <taxon>Enoplea</taxon>
        <taxon>Dorylaimia</taxon>
        <taxon>Trichinellida</taxon>
        <taxon>Trichinellidae</taxon>
        <taxon>Trichinella</taxon>
    </lineage>
</organism>
<gene>
    <name evidence="1" type="ORF">T10_5825</name>
</gene>
<evidence type="ECO:0000313" key="1">
    <source>
        <dbReference type="EMBL" id="KRZ72792.1"/>
    </source>
</evidence>
<proteinExistence type="predicted"/>
<comment type="caution">
    <text evidence="1">The sequence shown here is derived from an EMBL/GenBank/DDBJ whole genome shotgun (WGS) entry which is preliminary data.</text>
</comment>
<protein>
    <submittedName>
        <fullName evidence="1">Uncharacterized protein</fullName>
    </submittedName>
</protein>
<evidence type="ECO:0000313" key="2">
    <source>
        <dbReference type="Proteomes" id="UP000054843"/>
    </source>
</evidence>
<accession>A0A0V1MLS8</accession>
<sequence>MSLLCSLRYRNKNSRSVSAVAKEQSFLPSALTHTATGSKAFKMSDVKKGNYQSLTNLYQSTFDAVLHLQIPSQRCQHRIPSDMTVHYQR</sequence>
<reference evidence="1 2" key="1">
    <citation type="submission" date="2015-01" db="EMBL/GenBank/DDBJ databases">
        <title>Evolution of Trichinella species and genotypes.</title>
        <authorList>
            <person name="Korhonen P.K."/>
            <person name="Edoardo P."/>
            <person name="Giuseppe L.R."/>
            <person name="Gasser R.B."/>
        </authorList>
    </citation>
    <scope>NUCLEOTIDE SEQUENCE [LARGE SCALE GENOMIC DNA]</scope>
    <source>
        <strain evidence="1">ISS1980</strain>
    </source>
</reference>
<keyword evidence="2" id="KW-1185">Reference proteome</keyword>